<comment type="caution">
    <text evidence="4">The sequence shown here is derived from an EMBL/GenBank/DDBJ whole genome shotgun (WGS) entry which is preliminary data.</text>
</comment>
<dbReference type="Pfam" id="PF17929">
    <property type="entry name" value="TetR_C_34"/>
    <property type="match status" value="1"/>
</dbReference>
<feature type="domain" description="HTH tetR-type" evidence="3">
    <location>
        <begin position="52"/>
        <end position="113"/>
    </location>
</feature>
<dbReference type="InterPro" id="IPR041483">
    <property type="entry name" value="TetR_C_34"/>
</dbReference>
<dbReference type="PROSITE" id="PS50977">
    <property type="entry name" value="HTH_TETR_2"/>
    <property type="match status" value="1"/>
</dbReference>
<dbReference type="Gene3D" id="1.10.357.10">
    <property type="entry name" value="Tetracycline Repressor, domain 2"/>
    <property type="match status" value="1"/>
</dbReference>
<dbReference type="SUPFAM" id="SSF46689">
    <property type="entry name" value="Homeodomain-like"/>
    <property type="match status" value="1"/>
</dbReference>
<keyword evidence="5" id="KW-1185">Reference proteome</keyword>
<keyword evidence="1 2" id="KW-0238">DNA-binding</keyword>
<dbReference type="PANTHER" id="PTHR30055">
    <property type="entry name" value="HTH-TYPE TRANSCRIPTIONAL REGULATOR RUTR"/>
    <property type="match status" value="1"/>
</dbReference>
<sequence>MHGRSPVLGRAQSLRADSTQLDCVNWTLARQRTLLALHWGVHRRARSHEAKLRRAEDLLDAARTLATARGGVRHITLAAVTEAAGLHPSAVRRYFDSKEELLLELAERGWDQWRDTLTAHLADVRDLTPARTAAAVATTLASLPLFCDLLTHTPLSLEGEVTIERARRYKTRSFAAYDAIVDALAGAGTMTTAQVQGLITTALGVTAYLWQVSHPTATLAELYAQEPRWAHAALDFEPRLSRLLQATAVGLAITGSTRCD</sequence>
<evidence type="ECO:0000313" key="5">
    <source>
        <dbReference type="Proteomes" id="UP001296706"/>
    </source>
</evidence>
<dbReference type="Pfam" id="PF00440">
    <property type="entry name" value="TetR_N"/>
    <property type="match status" value="1"/>
</dbReference>
<feature type="DNA-binding region" description="H-T-H motif" evidence="2">
    <location>
        <begin position="76"/>
        <end position="95"/>
    </location>
</feature>
<dbReference type="PANTHER" id="PTHR30055:SF178">
    <property type="entry name" value="POSSIBLE TRANSCRIPTIONAL REGULATORY PROTEIN"/>
    <property type="match status" value="1"/>
</dbReference>
<reference evidence="4 5" key="1">
    <citation type="submission" date="2020-04" db="EMBL/GenBank/DDBJ databases">
        <authorList>
            <person name="Klaysubun C."/>
            <person name="Duangmal K."/>
            <person name="Lipun K."/>
        </authorList>
    </citation>
    <scope>NUCLEOTIDE SEQUENCE [LARGE SCALE GENOMIC DNA]</scope>
    <source>
        <strain evidence="4 5">JCM 11839</strain>
    </source>
</reference>
<dbReference type="InterPro" id="IPR050109">
    <property type="entry name" value="HTH-type_TetR-like_transc_reg"/>
</dbReference>
<proteinExistence type="predicted"/>
<dbReference type="Proteomes" id="UP001296706">
    <property type="component" value="Unassembled WGS sequence"/>
</dbReference>
<evidence type="ECO:0000313" key="4">
    <source>
        <dbReference type="EMBL" id="NMH81416.1"/>
    </source>
</evidence>
<dbReference type="InterPro" id="IPR001647">
    <property type="entry name" value="HTH_TetR"/>
</dbReference>
<dbReference type="InterPro" id="IPR009057">
    <property type="entry name" value="Homeodomain-like_sf"/>
</dbReference>
<gene>
    <name evidence="4" type="ORF">HF577_30535</name>
</gene>
<accession>A0ABX1RQF1</accession>
<organism evidence="4 5">
    <name type="scientific">Pseudonocardia xinjiangensis</name>
    <dbReference type="NCBI Taxonomy" id="75289"/>
    <lineage>
        <taxon>Bacteria</taxon>
        <taxon>Bacillati</taxon>
        <taxon>Actinomycetota</taxon>
        <taxon>Actinomycetes</taxon>
        <taxon>Pseudonocardiales</taxon>
        <taxon>Pseudonocardiaceae</taxon>
        <taxon>Pseudonocardia</taxon>
    </lineage>
</organism>
<name>A0ABX1RQF1_9PSEU</name>
<protein>
    <submittedName>
        <fullName evidence="4">TetR/AcrR family transcriptional regulator</fullName>
    </submittedName>
</protein>
<evidence type="ECO:0000256" key="2">
    <source>
        <dbReference type="PROSITE-ProRule" id="PRU00335"/>
    </source>
</evidence>
<evidence type="ECO:0000256" key="1">
    <source>
        <dbReference type="ARBA" id="ARBA00023125"/>
    </source>
</evidence>
<dbReference type="EMBL" id="JAAXKY010000147">
    <property type="protein sequence ID" value="NMH81416.1"/>
    <property type="molecule type" value="Genomic_DNA"/>
</dbReference>
<evidence type="ECO:0000259" key="3">
    <source>
        <dbReference type="PROSITE" id="PS50977"/>
    </source>
</evidence>